<dbReference type="NCBIfam" id="TIGR01494">
    <property type="entry name" value="ATPase_P-type"/>
    <property type="match status" value="2"/>
</dbReference>
<keyword evidence="8 10" id="KW-1133">Transmembrane helix</keyword>
<dbReference type="PRINTS" id="PR00119">
    <property type="entry name" value="CATATPASE"/>
</dbReference>
<dbReference type="InterPro" id="IPR023299">
    <property type="entry name" value="ATPase_P-typ_cyto_dom_N"/>
</dbReference>
<accession>A0A238ZEZ2</accession>
<dbReference type="Pfam" id="PF00122">
    <property type="entry name" value="E1-E2_ATPase"/>
    <property type="match status" value="1"/>
</dbReference>
<dbReference type="PRINTS" id="PR00120">
    <property type="entry name" value="HATPASE"/>
</dbReference>
<feature type="transmembrane region" description="Helical" evidence="10">
    <location>
        <begin position="635"/>
        <end position="656"/>
    </location>
</feature>
<dbReference type="Pfam" id="PF00689">
    <property type="entry name" value="Cation_ATPase_C"/>
    <property type="match status" value="1"/>
</dbReference>
<feature type="transmembrane region" description="Helical" evidence="10">
    <location>
        <begin position="55"/>
        <end position="73"/>
    </location>
</feature>
<dbReference type="InterPro" id="IPR004014">
    <property type="entry name" value="ATPase_P-typ_cation-transptr_N"/>
</dbReference>
<dbReference type="Pfam" id="PF00702">
    <property type="entry name" value="Hydrolase"/>
    <property type="match status" value="1"/>
</dbReference>
<feature type="transmembrane region" description="Helical" evidence="10">
    <location>
        <begin position="803"/>
        <end position="824"/>
    </location>
</feature>
<sequence>MSFFHSLSVDETLKKLRTSLKGLATSEVKERLKVYGYNALKKEEIKKWQIFLRQFNNPLVFILIGAAVLTAFMGHAKDSLIIVFIILFNGILGFWQELKAISSMEALQKLAEERTVVLRDGKEVEIPVSEVVPGDVVILGEGDVVPADIRLVKSTGLLVDEAILTGESVPVEKNADVIHKEDTPIYKRENVVFKGTVVVRGKALGVVFATGKNTEIGKIAERAKESSPESPLTRALESFSKRWMLVLFLILAVILVVAVLEKRDIYDVIMLIIAELVSAVPEGLPLVVTFVLVIGAVYLSKKKVLVKYLPAVETLGSSTYIVSDKTGTITEGKLKVYSTFAIDKEELYNVAALCNDADIDRGDPLEIALLKWLEEEGINWRLLRQKAVKLWEYPFDTKRRLMAVGVEIDGKKQVLVKGAFESLVELSLKDEAVEKLSKLHDELASQGLRVLAFGVADVSDDKFSIDNLTIKIVGLVGFIDPPKEGVKEAVNTARKAGIRVLMVTGDNPATAAAIARSVDILKEGERVLKGTDIDKMSDGELLEALKNTAVIARATPENKYRIVRVLQSAKEIVAVTGDGVNDVPALKAADLGIAMGGGSQAAREVAKMVITDNNLSVIVEAIKTGREIAKNIRKAIYYLVSCSFGEIFVVTSGFFLNLPLPLQPVQILWINLVTEGVQDKTFAFGKSDKDPMNEKPKKPEEAFFDKKQLKDTAFAAVLMGVLVVAVFVYLLGHGSYERANTAAFTSLAVIQWFNGIQSIKEKPFFANVIETFKVNPYMFLAIFAGFALQLAAVYLLSGVLNTVPLALTDWGYILASGIAFFLMIEVKKWFST</sequence>
<dbReference type="SUPFAM" id="SSF81653">
    <property type="entry name" value="Calcium ATPase, transduction domain A"/>
    <property type="match status" value="1"/>
</dbReference>
<dbReference type="GO" id="GO:0016020">
    <property type="term" value="C:membrane"/>
    <property type="evidence" value="ECO:0007669"/>
    <property type="project" value="InterPro"/>
</dbReference>
<evidence type="ECO:0000313" key="12">
    <source>
        <dbReference type="EMBL" id="SNR82075.1"/>
    </source>
</evidence>
<evidence type="ECO:0000256" key="5">
    <source>
        <dbReference type="ARBA" id="ARBA00022840"/>
    </source>
</evidence>
<evidence type="ECO:0000256" key="6">
    <source>
        <dbReference type="ARBA" id="ARBA00022842"/>
    </source>
</evidence>
<dbReference type="InterPro" id="IPR018303">
    <property type="entry name" value="ATPase_P-typ_P_site"/>
</dbReference>
<dbReference type="InterPro" id="IPR044492">
    <property type="entry name" value="P_typ_ATPase_HD_dom"/>
</dbReference>
<keyword evidence="9 10" id="KW-0472">Membrane</keyword>
<dbReference type="SFLD" id="SFLDS00003">
    <property type="entry name" value="Haloacid_Dehalogenase"/>
    <property type="match status" value="1"/>
</dbReference>
<dbReference type="SUPFAM" id="SSF56784">
    <property type="entry name" value="HAD-like"/>
    <property type="match status" value="1"/>
</dbReference>
<dbReference type="Gene3D" id="2.70.150.10">
    <property type="entry name" value="Calcium-transporting ATPase, cytoplasmic transduction domain A"/>
    <property type="match status" value="1"/>
</dbReference>
<feature type="transmembrane region" description="Helical" evidence="10">
    <location>
        <begin position="243"/>
        <end position="260"/>
    </location>
</feature>
<dbReference type="SMART" id="SM00831">
    <property type="entry name" value="Cation_ATPase_N"/>
    <property type="match status" value="1"/>
</dbReference>
<evidence type="ECO:0000313" key="13">
    <source>
        <dbReference type="Proteomes" id="UP000198405"/>
    </source>
</evidence>
<gene>
    <name evidence="12" type="ORF">SAMN06265340_10847</name>
</gene>
<evidence type="ECO:0000256" key="3">
    <source>
        <dbReference type="ARBA" id="ARBA00022692"/>
    </source>
</evidence>
<dbReference type="InterPro" id="IPR006068">
    <property type="entry name" value="ATPase_P-typ_cation-transptr_C"/>
</dbReference>
<dbReference type="OrthoDB" id="9779at2"/>
<dbReference type="InterPro" id="IPR023298">
    <property type="entry name" value="ATPase_P-typ_TM_dom_sf"/>
</dbReference>
<evidence type="ECO:0000256" key="1">
    <source>
        <dbReference type="ARBA" id="ARBA00004127"/>
    </source>
</evidence>
<feature type="transmembrane region" description="Helical" evidence="10">
    <location>
        <begin position="777"/>
        <end position="797"/>
    </location>
</feature>
<dbReference type="AlphaFoldDB" id="A0A238ZEZ2"/>
<dbReference type="PANTHER" id="PTHR42861">
    <property type="entry name" value="CALCIUM-TRANSPORTING ATPASE"/>
    <property type="match status" value="1"/>
</dbReference>
<dbReference type="SFLD" id="SFLDG00002">
    <property type="entry name" value="C1.7:_P-type_atpase_like"/>
    <property type="match status" value="1"/>
</dbReference>
<keyword evidence="13" id="KW-1185">Reference proteome</keyword>
<evidence type="ECO:0000256" key="8">
    <source>
        <dbReference type="ARBA" id="ARBA00022989"/>
    </source>
</evidence>
<dbReference type="InterPro" id="IPR008250">
    <property type="entry name" value="ATPase_P-typ_transduc_dom_A_sf"/>
</dbReference>
<dbReference type="InterPro" id="IPR036412">
    <property type="entry name" value="HAD-like_sf"/>
</dbReference>
<comment type="subcellular location">
    <subcellularLocation>
        <location evidence="1">Endomembrane system</location>
        <topology evidence="1">Multi-pass membrane protein</topology>
    </subcellularLocation>
</comment>
<feature type="transmembrane region" description="Helical" evidence="10">
    <location>
        <begin position="79"/>
        <end position="95"/>
    </location>
</feature>
<feature type="transmembrane region" description="Helical" evidence="10">
    <location>
        <begin position="713"/>
        <end position="731"/>
    </location>
</feature>
<evidence type="ECO:0000256" key="2">
    <source>
        <dbReference type="ARBA" id="ARBA00022553"/>
    </source>
</evidence>
<evidence type="ECO:0000256" key="9">
    <source>
        <dbReference type="ARBA" id="ARBA00023136"/>
    </source>
</evidence>
<dbReference type="SUPFAM" id="SSF81660">
    <property type="entry name" value="Metal cation-transporting ATPase, ATP-binding domain N"/>
    <property type="match status" value="1"/>
</dbReference>
<dbReference type="Gene3D" id="3.40.1110.10">
    <property type="entry name" value="Calcium-transporting ATPase, cytoplasmic domain N"/>
    <property type="match status" value="1"/>
</dbReference>
<dbReference type="EMBL" id="FZOB01000008">
    <property type="protein sequence ID" value="SNR82075.1"/>
    <property type="molecule type" value="Genomic_DNA"/>
</dbReference>
<dbReference type="RefSeq" id="WP_089323266.1">
    <property type="nucleotide sequence ID" value="NZ_FZOB01000008.1"/>
</dbReference>
<dbReference type="Proteomes" id="UP000198405">
    <property type="component" value="Unassembled WGS sequence"/>
</dbReference>
<evidence type="ECO:0000256" key="7">
    <source>
        <dbReference type="ARBA" id="ARBA00022967"/>
    </source>
</evidence>
<dbReference type="SUPFAM" id="SSF81665">
    <property type="entry name" value="Calcium ATPase, transmembrane domain M"/>
    <property type="match status" value="1"/>
</dbReference>
<dbReference type="InterPro" id="IPR023214">
    <property type="entry name" value="HAD_sf"/>
</dbReference>
<name>A0A238ZEZ2_9BACT</name>
<keyword evidence="6" id="KW-0460">Magnesium</keyword>
<dbReference type="GO" id="GO:0012505">
    <property type="term" value="C:endomembrane system"/>
    <property type="evidence" value="ECO:0007669"/>
    <property type="project" value="UniProtKB-SubCell"/>
</dbReference>
<evidence type="ECO:0000259" key="11">
    <source>
        <dbReference type="SMART" id="SM00831"/>
    </source>
</evidence>
<proteinExistence type="predicted"/>
<keyword evidence="2" id="KW-0597">Phosphoprotein</keyword>
<dbReference type="GO" id="GO:0005524">
    <property type="term" value="F:ATP binding"/>
    <property type="evidence" value="ECO:0007669"/>
    <property type="project" value="UniProtKB-KW"/>
</dbReference>
<organism evidence="12 13">
    <name type="scientific">Desulfurobacterium atlanticum</name>
    <dbReference type="NCBI Taxonomy" id="240169"/>
    <lineage>
        <taxon>Bacteria</taxon>
        <taxon>Pseudomonadati</taxon>
        <taxon>Aquificota</taxon>
        <taxon>Aquificia</taxon>
        <taxon>Desulfurobacteriales</taxon>
        <taxon>Desulfurobacteriaceae</taxon>
        <taxon>Desulfurobacterium</taxon>
    </lineage>
</organism>
<evidence type="ECO:0000256" key="4">
    <source>
        <dbReference type="ARBA" id="ARBA00022741"/>
    </source>
</evidence>
<dbReference type="Gene3D" id="3.40.50.1000">
    <property type="entry name" value="HAD superfamily/HAD-like"/>
    <property type="match status" value="1"/>
</dbReference>
<keyword evidence="3 10" id="KW-0812">Transmembrane</keyword>
<reference evidence="13" key="1">
    <citation type="submission" date="2017-06" db="EMBL/GenBank/DDBJ databases">
        <authorList>
            <person name="Varghese N."/>
            <person name="Submissions S."/>
        </authorList>
    </citation>
    <scope>NUCLEOTIDE SEQUENCE [LARGE SCALE GENOMIC DNA]</scope>
    <source>
        <strain evidence="13">DSM 15668</strain>
    </source>
</reference>
<dbReference type="Pfam" id="PF00690">
    <property type="entry name" value="Cation_ATPase_N"/>
    <property type="match status" value="1"/>
</dbReference>
<keyword evidence="5" id="KW-0067">ATP-binding</keyword>
<feature type="domain" description="Cation-transporting P-type ATPase N-terminal" evidence="11">
    <location>
        <begin position="3"/>
        <end position="75"/>
    </location>
</feature>
<dbReference type="InterPro" id="IPR059000">
    <property type="entry name" value="ATPase_P-type_domA"/>
</dbReference>
<keyword evidence="7" id="KW-1278">Translocase</keyword>
<feature type="transmembrane region" description="Helical" evidence="10">
    <location>
        <begin position="272"/>
        <end position="299"/>
    </location>
</feature>
<dbReference type="PROSITE" id="PS00154">
    <property type="entry name" value="ATPASE_E1_E2"/>
    <property type="match status" value="1"/>
</dbReference>
<protein>
    <submittedName>
        <fullName evidence="12">Ca2+-transporting ATPase</fullName>
    </submittedName>
</protein>
<dbReference type="FunFam" id="2.70.150.10:FF:000160">
    <property type="entry name" value="Sarcoplasmic/endoplasmic reticulum calcium ATPase 1"/>
    <property type="match status" value="1"/>
</dbReference>
<evidence type="ECO:0000256" key="10">
    <source>
        <dbReference type="SAM" id="Phobius"/>
    </source>
</evidence>
<keyword evidence="4" id="KW-0547">Nucleotide-binding</keyword>
<dbReference type="GO" id="GO:0016887">
    <property type="term" value="F:ATP hydrolysis activity"/>
    <property type="evidence" value="ECO:0007669"/>
    <property type="project" value="InterPro"/>
</dbReference>
<dbReference type="Gene3D" id="1.20.1110.10">
    <property type="entry name" value="Calcium-transporting ATPase, transmembrane domain"/>
    <property type="match status" value="2"/>
</dbReference>
<dbReference type="InterPro" id="IPR001757">
    <property type="entry name" value="P_typ_ATPase"/>
</dbReference>
<dbReference type="SFLD" id="SFLDF00027">
    <property type="entry name" value="p-type_atpase"/>
    <property type="match status" value="1"/>
</dbReference>